<keyword evidence="3 7" id="KW-0694">RNA-binding</keyword>
<dbReference type="GO" id="GO:0022627">
    <property type="term" value="C:cytosolic small ribosomal subunit"/>
    <property type="evidence" value="ECO:0007669"/>
    <property type="project" value="TreeGrafter"/>
</dbReference>
<dbReference type="Gene3D" id="4.10.640.10">
    <property type="entry name" value="Ribosomal protein S18"/>
    <property type="match status" value="1"/>
</dbReference>
<dbReference type="InterPro" id="IPR036870">
    <property type="entry name" value="Ribosomal_bS18_sf"/>
</dbReference>
<evidence type="ECO:0000256" key="1">
    <source>
        <dbReference type="ARBA" id="ARBA00005589"/>
    </source>
</evidence>
<evidence type="ECO:0000313" key="10">
    <source>
        <dbReference type="EMBL" id="KNY28644.1"/>
    </source>
</evidence>
<evidence type="ECO:0000313" key="11">
    <source>
        <dbReference type="Proteomes" id="UP000036923"/>
    </source>
</evidence>
<dbReference type="InterPro" id="IPR001648">
    <property type="entry name" value="Ribosomal_bS18"/>
</dbReference>
<dbReference type="OrthoDB" id="9812008at2"/>
<proteinExistence type="inferred from homology"/>
<evidence type="ECO:0000256" key="5">
    <source>
        <dbReference type="ARBA" id="ARBA00023274"/>
    </source>
</evidence>
<dbReference type="PANTHER" id="PTHR13479">
    <property type="entry name" value="30S RIBOSOMAL PROTEIN S18"/>
    <property type="match status" value="1"/>
</dbReference>
<dbReference type="PRINTS" id="PR00974">
    <property type="entry name" value="RIBOSOMALS18"/>
</dbReference>
<feature type="compositionally biased region" description="Basic and acidic residues" evidence="9">
    <location>
        <begin position="1"/>
        <end position="22"/>
    </location>
</feature>
<dbReference type="InterPro" id="IPR018275">
    <property type="entry name" value="Ribosomal_bS18_CS"/>
</dbReference>
<evidence type="ECO:0000256" key="8">
    <source>
        <dbReference type="RuleBase" id="RU003910"/>
    </source>
</evidence>
<dbReference type="NCBIfam" id="TIGR00165">
    <property type="entry name" value="S18"/>
    <property type="match status" value="1"/>
</dbReference>
<dbReference type="Pfam" id="PF01084">
    <property type="entry name" value="Ribosomal_S18"/>
    <property type="match status" value="1"/>
</dbReference>
<evidence type="ECO:0000256" key="7">
    <source>
        <dbReference type="HAMAP-Rule" id="MF_00270"/>
    </source>
</evidence>
<gene>
    <name evidence="7" type="primary">rpsR</name>
    <name evidence="10" type="ORF">Bccel_3918</name>
</gene>
<dbReference type="FunFam" id="4.10.640.10:FF:000004">
    <property type="entry name" value="30S ribosomal protein S18"/>
    <property type="match status" value="1"/>
</dbReference>
<dbReference type="eggNOG" id="COG0238">
    <property type="taxonomic scope" value="Bacteria"/>
</dbReference>
<evidence type="ECO:0000256" key="2">
    <source>
        <dbReference type="ARBA" id="ARBA00022730"/>
    </source>
</evidence>
<evidence type="ECO:0000256" key="4">
    <source>
        <dbReference type="ARBA" id="ARBA00022980"/>
    </source>
</evidence>
<dbReference type="SUPFAM" id="SSF46911">
    <property type="entry name" value="Ribosomal protein S18"/>
    <property type="match status" value="1"/>
</dbReference>
<keyword evidence="2 7" id="KW-0699">rRNA-binding</keyword>
<dbReference type="GO" id="GO:0070181">
    <property type="term" value="F:small ribosomal subunit rRNA binding"/>
    <property type="evidence" value="ECO:0007669"/>
    <property type="project" value="TreeGrafter"/>
</dbReference>
<protein>
    <recommendedName>
        <fullName evidence="6 7">Small ribosomal subunit protein bS18</fullName>
    </recommendedName>
</protein>
<evidence type="ECO:0000256" key="6">
    <source>
        <dbReference type="ARBA" id="ARBA00035141"/>
    </source>
</evidence>
<dbReference type="Proteomes" id="UP000036923">
    <property type="component" value="Unassembled WGS sequence"/>
</dbReference>
<dbReference type="GO" id="GO:0006412">
    <property type="term" value="P:translation"/>
    <property type="evidence" value="ECO:0007669"/>
    <property type="project" value="UniProtKB-UniRule"/>
</dbReference>
<dbReference type="AlphaFoldDB" id="A0A0L6JSF2"/>
<dbReference type="PROSITE" id="PS00057">
    <property type="entry name" value="RIBOSOMAL_S18"/>
    <property type="match status" value="1"/>
</dbReference>
<reference evidence="11" key="1">
    <citation type="submission" date="2015-07" db="EMBL/GenBank/DDBJ databases">
        <title>Near-Complete Genome Sequence of the Cellulolytic Bacterium Bacteroides (Pseudobacteroides) cellulosolvens ATCC 35603.</title>
        <authorList>
            <person name="Dassa B."/>
            <person name="Utturkar S.M."/>
            <person name="Klingeman D.M."/>
            <person name="Hurt R.A."/>
            <person name="Keller M."/>
            <person name="Xu J."/>
            <person name="Reddy Y.H.K."/>
            <person name="Borovok I."/>
            <person name="Grinberg I.R."/>
            <person name="Lamed R."/>
            <person name="Zhivin O."/>
            <person name="Bayer E.A."/>
            <person name="Brown S.D."/>
        </authorList>
    </citation>
    <scope>NUCLEOTIDE SEQUENCE [LARGE SCALE GENOMIC DNA]</scope>
    <source>
        <strain evidence="11">DSM 2933</strain>
    </source>
</reference>
<organism evidence="10 11">
    <name type="scientific">Pseudobacteroides cellulosolvens ATCC 35603 = DSM 2933</name>
    <dbReference type="NCBI Taxonomy" id="398512"/>
    <lineage>
        <taxon>Bacteria</taxon>
        <taxon>Bacillati</taxon>
        <taxon>Bacillota</taxon>
        <taxon>Clostridia</taxon>
        <taxon>Eubacteriales</taxon>
        <taxon>Oscillospiraceae</taxon>
        <taxon>Pseudobacteroides</taxon>
    </lineage>
</organism>
<feature type="region of interest" description="Disordered" evidence="9">
    <location>
        <begin position="1"/>
        <end position="26"/>
    </location>
</feature>
<dbReference type="STRING" id="398512.Bccel_3918"/>
<evidence type="ECO:0000256" key="9">
    <source>
        <dbReference type="SAM" id="MobiDB-lite"/>
    </source>
</evidence>
<evidence type="ECO:0000256" key="3">
    <source>
        <dbReference type="ARBA" id="ARBA00022884"/>
    </source>
</evidence>
<keyword evidence="4 7" id="KW-0689">Ribosomal protein</keyword>
<accession>A0A0L6JSF2</accession>
<sequence length="96" mass="10896">MPGGKRERSGGKDMYDKGEGKGGMRMRRAKKKVCAFCVDKVTDIDYKDVAKVRKFISERGKILPRRISGNCAKHQRQLTMAIKRARHVALLPYTAE</sequence>
<dbReference type="EMBL" id="LGTC01000001">
    <property type="protein sequence ID" value="KNY28644.1"/>
    <property type="molecule type" value="Genomic_DNA"/>
</dbReference>
<comment type="caution">
    <text evidence="10">The sequence shown here is derived from an EMBL/GenBank/DDBJ whole genome shotgun (WGS) entry which is preliminary data.</text>
</comment>
<dbReference type="PANTHER" id="PTHR13479:SF40">
    <property type="entry name" value="SMALL RIBOSOMAL SUBUNIT PROTEIN BS18M"/>
    <property type="match status" value="1"/>
</dbReference>
<comment type="function">
    <text evidence="7">Binds as a heterodimer with protein bS6 to the central domain of the 16S rRNA, where it helps stabilize the platform of the 30S subunit.</text>
</comment>
<comment type="subunit">
    <text evidence="7">Part of the 30S ribosomal subunit. Forms a tight heterodimer with protein bS6.</text>
</comment>
<comment type="similarity">
    <text evidence="1 7 8">Belongs to the bacterial ribosomal protein bS18 family.</text>
</comment>
<dbReference type="GO" id="GO:0003735">
    <property type="term" value="F:structural constituent of ribosome"/>
    <property type="evidence" value="ECO:0007669"/>
    <property type="project" value="InterPro"/>
</dbReference>
<name>A0A0L6JSF2_9FIRM</name>
<dbReference type="PATRIC" id="fig|398512.5.peg.4099"/>
<keyword evidence="11" id="KW-1185">Reference proteome</keyword>
<keyword evidence="5 7" id="KW-0687">Ribonucleoprotein</keyword>
<dbReference type="HAMAP" id="MF_00270">
    <property type="entry name" value="Ribosomal_bS18"/>
    <property type="match status" value="1"/>
</dbReference>